<keyword evidence="1" id="KW-0472">Membrane</keyword>
<organism evidence="2 3">
    <name type="scientific">Candidatus Harrisonbacteria bacterium CG10_big_fil_rev_8_21_14_0_10_42_17</name>
    <dbReference type="NCBI Taxonomy" id="1974584"/>
    <lineage>
        <taxon>Bacteria</taxon>
        <taxon>Candidatus Harrisoniibacteriota</taxon>
    </lineage>
</organism>
<feature type="transmembrane region" description="Helical" evidence="1">
    <location>
        <begin position="12"/>
        <end position="32"/>
    </location>
</feature>
<proteinExistence type="predicted"/>
<evidence type="ECO:0000256" key="1">
    <source>
        <dbReference type="SAM" id="Phobius"/>
    </source>
</evidence>
<dbReference type="Proteomes" id="UP000228635">
    <property type="component" value="Unassembled WGS sequence"/>
</dbReference>
<feature type="transmembrane region" description="Helical" evidence="1">
    <location>
        <begin position="116"/>
        <end position="141"/>
    </location>
</feature>
<dbReference type="InterPro" id="IPR043993">
    <property type="entry name" value="T4SS_pilin"/>
</dbReference>
<dbReference type="AlphaFoldDB" id="A0A2M6WIV7"/>
<dbReference type="PROSITE" id="PS00018">
    <property type="entry name" value="EF_HAND_1"/>
    <property type="match status" value="1"/>
</dbReference>
<reference evidence="3" key="1">
    <citation type="submission" date="2017-09" db="EMBL/GenBank/DDBJ databases">
        <title>Depth-based differentiation of microbial function through sediment-hosted aquifers and enrichment of novel symbionts in the deep terrestrial subsurface.</title>
        <authorList>
            <person name="Probst A.J."/>
            <person name="Ladd B."/>
            <person name="Jarett J.K."/>
            <person name="Geller-Mcgrath D.E."/>
            <person name="Sieber C.M.K."/>
            <person name="Emerson J.B."/>
            <person name="Anantharaman K."/>
            <person name="Thomas B.C."/>
            <person name="Malmstrom R."/>
            <person name="Stieglmeier M."/>
            <person name="Klingl A."/>
            <person name="Woyke T."/>
            <person name="Ryan C.M."/>
            <person name="Banfield J.F."/>
        </authorList>
    </citation>
    <scope>NUCLEOTIDE SEQUENCE [LARGE SCALE GENOMIC DNA]</scope>
</reference>
<sequence>MKNRIILQSATIAKGMILLLIVFTNIAGAQGAGPQGGDLLPLCTEQPGDYTEIDRNNDGVVNDDDYRIWAAEYAASNSCCFPELPPFPPERIDGQWRGGGCGTDALYLFLNNFIRFLTLTIVPILATLMVVWGGFVILTSAGSSEQFSKGRKIITIAITGLIIAFAAGIIVNAVFQALTGDRYNPDNPSGS</sequence>
<comment type="caution">
    <text evidence="2">The sequence shown here is derived from an EMBL/GenBank/DDBJ whole genome shotgun (WGS) entry which is preliminary data.</text>
</comment>
<name>A0A2M6WIV7_9BACT</name>
<feature type="transmembrane region" description="Helical" evidence="1">
    <location>
        <begin position="153"/>
        <end position="175"/>
    </location>
</feature>
<gene>
    <name evidence="2" type="ORF">COU08_00835</name>
</gene>
<protein>
    <recommendedName>
        <fullName evidence="4">EF-hand domain-containing protein</fullName>
    </recommendedName>
</protein>
<dbReference type="InterPro" id="IPR018247">
    <property type="entry name" value="EF_Hand_1_Ca_BS"/>
</dbReference>
<keyword evidence="1" id="KW-1133">Transmembrane helix</keyword>
<keyword evidence="1" id="KW-0812">Transmembrane</keyword>
<evidence type="ECO:0000313" key="3">
    <source>
        <dbReference type="Proteomes" id="UP000228635"/>
    </source>
</evidence>
<accession>A0A2M6WIV7</accession>
<dbReference type="Pfam" id="PF18895">
    <property type="entry name" value="T4SS_pilin"/>
    <property type="match status" value="1"/>
</dbReference>
<dbReference type="EMBL" id="PFBA01000012">
    <property type="protein sequence ID" value="PIT92693.1"/>
    <property type="molecule type" value="Genomic_DNA"/>
</dbReference>
<evidence type="ECO:0008006" key="4">
    <source>
        <dbReference type="Google" id="ProtNLM"/>
    </source>
</evidence>
<evidence type="ECO:0000313" key="2">
    <source>
        <dbReference type="EMBL" id="PIT92693.1"/>
    </source>
</evidence>